<proteinExistence type="predicted"/>
<evidence type="ECO:0000256" key="1">
    <source>
        <dbReference type="SAM" id="SignalP"/>
    </source>
</evidence>
<dbReference type="InterPro" id="IPR023908">
    <property type="entry name" value="xxxLxxG_rpt"/>
</dbReference>
<protein>
    <recommendedName>
        <fullName evidence="4">X-X-X-Leu-X-X-Gly heptad repeats</fullName>
    </recommendedName>
</protein>
<feature type="chain" id="PRO_5041382250" description="X-X-X-Leu-X-X-Gly heptad repeats" evidence="1">
    <location>
        <begin position="27"/>
        <end position="672"/>
    </location>
</feature>
<evidence type="ECO:0008006" key="4">
    <source>
        <dbReference type="Google" id="ProtNLM"/>
    </source>
</evidence>
<sequence>MNRFKKITAVTLSALLLGTSATPAFAAADSTEKEEVIYAMTDASGKVDDLEAVNVFTNGDITDYGDYSAVKMLNTNGDISQDGDKITISTDAEKVYYQGTMKTKTIPWNISIRYFLDGKEHSAQEIAGKSGALEIRFEVTKNDSFSGDIYDDYALQASFTLDTEKCKNITTDGATVANVGKNKQLTYTILPGKGIDTTIKTDVSDFEMSAVAINGVRLNLDIDVDDEELMSKVDEIISAVKSTNSGASELKDGTGKLADATSTLNSKVGDLNSGVGALASGAGELADGLSTLVSKNGQLTSAAYSAYEGLCTAASTALNSKLSDYGIDEVALTPSTYASVLMDLLGKLDADAVYQQAYDAALQQVTAQVEAQADTLYRSYINSQGNSIYMAYVTSQADTLYSQVAAQAIYEQLIESGYTEDQANAYLQSEEGKIAVAAAVSKMTDEQKAQILNAAVANLTDEQKQQILEAALASLSDEQKTQIREAYIQQMMASDEITSQINEAVAKVSEAAKQVSELKGQLDSYGAFYQGLLDYTSGVADAASGAKTLKVNMDTLVSNTETLKVSVGELNDAVAKLYDGTKELASGTAEFESKTSNMDEQITEEVDKLTSGLSNGDGGAVSFVSDKNENVDSLQFVIKTSAIEKAEAPAQEAETTAPLNFWQKLLALFGLA</sequence>
<keyword evidence="3" id="KW-1185">Reference proteome</keyword>
<dbReference type="EMBL" id="JAUMVS010000098">
    <property type="protein sequence ID" value="MDO4842128.1"/>
    <property type="molecule type" value="Genomic_DNA"/>
</dbReference>
<gene>
    <name evidence="2" type="ORF">Q3982_05570</name>
</gene>
<dbReference type="Proteomes" id="UP001168575">
    <property type="component" value="Unassembled WGS sequence"/>
</dbReference>
<dbReference type="NCBIfam" id="TIGR03057">
    <property type="entry name" value="xxxLxxG_by_4"/>
    <property type="match status" value="2"/>
</dbReference>
<feature type="signal peptide" evidence="1">
    <location>
        <begin position="1"/>
        <end position="26"/>
    </location>
</feature>
<comment type="caution">
    <text evidence="2">The sequence shown here is derived from an EMBL/GenBank/DDBJ whole genome shotgun (WGS) entry which is preliminary data.</text>
</comment>
<name>A0AA43U6A4_9ACTN</name>
<evidence type="ECO:0000313" key="3">
    <source>
        <dbReference type="Proteomes" id="UP001168575"/>
    </source>
</evidence>
<evidence type="ECO:0000313" key="2">
    <source>
        <dbReference type="EMBL" id="MDO4842128.1"/>
    </source>
</evidence>
<reference evidence="2" key="1">
    <citation type="submission" date="2023-07" db="EMBL/GenBank/DDBJ databases">
        <title>Between Cages and Wild: Unraveling the Impact of Captivity on Animal Microbiomes and Antimicrobial Resistance.</title>
        <authorList>
            <person name="Schmartz G.P."/>
            <person name="Rehner J."/>
            <person name="Schuff M.J."/>
            <person name="Becker S.L."/>
            <person name="Kravczyk M."/>
            <person name="Gurevich A."/>
            <person name="Francke R."/>
            <person name="Mueller R."/>
            <person name="Keller V."/>
            <person name="Keller A."/>
        </authorList>
    </citation>
    <scope>NUCLEOTIDE SEQUENCE</scope>
    <source>
        <strain evidence="2">S12M_St_49</strain>
    </source>
</reference>
<accession>A0AA43U6A4</accession>
<dbReference type="AlphaFoldDB" id="A0AA43U6A4"/>
<organism evidence="2 3">
    <name type="scientific">Phoenicibacter congonensis</name>
    <dbReference type="NCBI Taxonomy" id="1944646"/>
    <lineage>
        <taxon>Bacteria</taxon>
        <taxon>Bacillati</taxon>
        <taxon>Actinomycetota</taxon>
        <taxon>Coriobacteriia</taxon>
        <taxon>Eggerthellales</taxon>
        <taxon>Eggerthellaceae</taxon>
        <taxon>Phoenicibacter</taxon>
    </lineage>
</organism>
<keyword evidence="1" id="KW-0732">Signal</keyword>